<dbReference type="Proteomes" id="UP000265520">
    <property type="component" value="Unassembled WGS sequence"/>
</dbReference>
<reference evidence="1 2" key="1">
    <citation type="journal article" date="2018" name="Front. Plant Sci.">
        <title>Red Clover (Trifolium pratense) and Zigzag Clover (T. medium) - A Picture of Genomic Similarities and Differences.</title>
        <authorList>
            <person name="Dluhosova J."/>
            <person name="Istvanek J."/>
            <person name="Nedelnik J."/>
            <person name="Repkova J."/>
        </authorList>
    </citation>
    <scope>NUCLEOTIDE SEQUENCE [LARGE SCALE GENOMIC DNA]</scope>
    <source>
        <strain evidence="2">cv. 10/8</strain>
        <tissue evidence="1">Leaf</tissue>
    </source>
</reference>
<proteinExistence type="predicted"/>
<dbReference type="AlphaFoldDB" id="A0A392QAN2"/>
<dbReference type="EMBL" id="LXQA010124620">
    <property type="protein sequence ID" value="MCI21391.1"/>
    <property type="molecule type" value="Genomic_DNA"/>
</dbReference>
<comment type="caution">
    <text evidence="1">The sequence shown here is derived from an EMBL/GenBank/DDBJ whole genome shotgun (WGS) entry which is preliminary data.</text>
</comment>
<evidence type="ECO:0000313" key="2">
    <source>
        <dbReference type="Proteomes" id="UP000265520"/>
    </source>
</evidence>
<evidence type="ECO:0000313" key="1">
    <source>
        <dbReference type="EMBL" id="MCI21391.1"/>
    </source>
</evidence>
<organism evidence="1 2">
    <name type="scientific">Trifolium medium</name>
    <dbReference type="NCBI Taxonomy" id="97028"/>
    <lineage>
        <taxon>Eukaryota</taxon>
        <taxon>Viridiplantae</taxon>
        <taxon>Streptophyta</taxon>
        <taxon>Embryophyta</taxon>
        <taxon>Tracheophyta</taxon>
        <taxon>Spermatophyta</taxon>
        <taxon>Magnoliopsida</taxon>
        <taxon>eudicotyledons</taxon>
        <taxon>Gunneridae</taxon>
        <taxon>Pentapetalae</taxon>
        <taxon>rosids</taxon>
        <taxon>fabids</taxon>
        <taxon>Fabales</taxon>
        <taxon>Fabaceae</taxon>
        <taxon>Papilionoideae</taxon>
        <taxon>50 kb inversion clade</taxon>
        <taxon>NPAAA clade</taxon>
        <taxon>Hologalegina</taxon>
        <taxon>IRL clade</taxon>
        <taxon>Trifolieae</taxon>
        <taxon>Trifolium</taxon>
    </lineage>
</organism>
<name>A0A392QAN2_9FABA</name>
<protein>
    <submittedName>
        <fullName evidence="1">Retrovirus-related pol polyprotein LINE-1</fullName>
    </submittedName>
</protein>
<keyword evidence="2" id="KW-1185">Reference proteome</keyword>
<accession>A0A392QAN2</accession>
<sequence length="97" mass="11318">MHRMKGKKGAFAIKVDLAKAYDKISWEFIWRILVEINFPDALINVIMHSVSSVMTNVKWNGTRAEFFRPQRGCGGREVERYKGRKEWFDDLSSYVCG</sequence>